<dbReference type="HOGENOM" id="CLU_1954685_0_0_2"/>
<reference evidence="1 2" key="1">
    <citation type="submission" date="2011-10" db="EMBL/GenBank/DDBJ databases">
        <title>The Improved High-Quality Draft genome of Methanoplanus limicola DSM 2279.</title>
        <authorList>
            <consortium name="US DOE Joint Genome Institute (JGI-PGF)"/>
            <person name="Lucas S."/>
            <person name="Copeland A."/>
            <person name="Lapidus A."/>
            <person name="Glavina del Rio T."/>
            <person name="Dalin E."/>
            <person name="Tice H."/>
            <person name="Bruce D."/>
            <person name="Goodwin L."/>
            <person name="Pitluck S."/>
            <person name="Peters L."/>
            <person name="Mikhailova N."/>
            <person name="Lu M."/>
            <person name="Kyrpides N."/>
            <person name="Mavromatis K."/>
            <person name="Ivanova N."/>
            <person name="Markowitz V."/>
            <person name="Cheng J.-F."/>
            <person name="Hugenholtz P."/>
            <person name="Woyke T."/>
            <person name="Wu D."/>
            <person name="Wirth R."/>
            <person name="Brambilla E.-M."/>
            <person name="Klenk H.-P."/>
            <person name="Eisen J.A."/>
        </authorList>
    </citation>
    <scope>NUCLEOTIDE SEQUENCE [LARGE SCALE GENOMIC DNA]</scope>
    <source>
        <strain evidence="1 2">DSM 2279</strain>
    </source>
</reference>
<name>H1Z0H9_9EURY</name>
<organism evidence="1 2">
    <name type="scientific">Methanoplanus limicola DSM 2279</name>
    <dbReference type="NCBI Taxonomy" id="937775"/>
    <lineage>
        <taxon>Archaea</taxon>
        <taxon>Methanobacteriati</taxon>
        <taxon>Methanobacteriota</taxon>
        <taxon>Stenosarchaea group</taxon>
        <taxon>Methanomicrobia</taxon>
        <taxon>Methanomicrobiales</taxon>
        <taxon>Methanomicrobiaceae</taxon>
        <taxon>Methanoplanus</taxon>
    </lineage>
</organism>
<dbReference type="Proteomes" id="UP000005741">
    <property type="component" value="Chromosome"/>
</dbReference>
<sequence>MNSPGENNGDNSDDDDYPSVKIWSYIVVEGYCMLNLRYSSCKDPHMYRLKDNFSSGDDDLLDSFEEVPNKDYDPGAVPEPYPDGCPKRVSPDCIRCPHFGWCSPDDDIAEKIDAVISQHTEEDEIPDE</sequence>
<proteinExistence type="predicted"/>
<accession>H1Z0H9</accession>
<dbReference type="OrthoDB" id="383179at2157"/>
<protein>
    <submittedName>
        <fullName evidence="1">Uncharacterized protein</fullName>
    </submittedName>
</protein>
<dbReference type="EMBL" id="CM001436">
    <property type="protein sequence ID" value="EHQ34446.1"/>
    <property type="molecule type" value="Genomic_DNA"/>
</dbReference>
<gene>
    <name evidence="1" type="ORF">Metlim_0305</name>
</gene>
<dbReference type="InParanoid" id="H1Z0H9"/>
<dbReference type="RefSeq" id="WP_004076085.1">
    <property type="nucleotide sequence ID" value="NZ_CM001436.1"/>
</dbReference>
<evidence type="ECO:0000313" key="2">
    <source>
        <dbReference type="Proteomes" id="UP000005741"/>
    </source>
</evidence>
<evidence type="ECO:0000313" key="1">
    <source>
        <dbReference type="EMBL" id="EHQ34446.1"/>
    </source>
</evidence>
<dbReference type="AlphaFoldDB" id="H1Z0H9"/>
<keyword evidence="2" id="KW-1185">Reference proteome</keyword>